<reference evidence="6 7" key="1">
    <citation type="submission" date="2019-05" db="EMBL/GenBank/DDBJ databases">
        <title>Emergence of the Ug99 lineage of the wheat stem rust pathogen through somatic hybridization.</title>
        <authorList>
            <person name="Li F."/>
            <person name="Upadhyaya N.M."/>
            <person name="Sperschneider J."/>
            <person name="Matny O."/>
            <person name="Nguyen-Phuc H."/>
            <person name="Mago R."/>
            <person name="Raley C."/>
            <person name="Miller M.E."/>
            <person name="Silverstein K.A.T."/>
            <person name="Henningsen E."/>
            <person name="Hirsch C.D."/>
            <person name="Visser B."/>
            <person name="Pretorius Z.A."/>
            <person name="Steffenson B.J."/>
            <person name="Schwessinger B."/>
            <person name="Dodds P.N."/>
            <person name="Figueroa M."/>
        </authorList>
    </citation>
    <scope>NUCLEOTIDE SEQUENCE [LARGE SCALE GENOMIC DNA]</scope>
    <source>
        <strain evidence="6">21-0</strain>
    </source>
</reference>
<protein>
    <submittedName>
        <fullName evidence="6">Uncharacterized protein</fullName>
    </submittedName>
</protein>
<evidence type="ECO:0000256" key="4">
    <source>
        <dbReference type="ARBA" id="ARBA00023295"/>
    </source>
</evidence>
<dbReference type="Gene3D" id="2.60.40.1760">
    <property type="entry name" value="glycosyl hydrolase (family 31)"/>
    <property type="match status" value="1"/>
</dbReference>
<dbReference type="Proteomes" id="UP000324748">
    <property type="component" value="Unassembled WGS sequence"/>
</dbReference>
<feature type="region of interest" description="Disordered" evidence="5">
    <location>
        <begin position="70"/>
        <end position="107"/>
    </location>
</feature>
<name>A0A5B0R307_PUCGR</name>
<evidence type="ECO:0000313" key="7">
    <source>
        <dbReference type="Proteomes" id="UP000324748"/>
    </source>
</evidence>
<feature type="compositionally biased region" description="Low complexity" evidence="5">
    <location>
        <begin position="1"/>
        <end position="17"/>
    </location>
</feature>
<dbReference type="GO" id="GO:0006491">
    <property type="term" value="P:N-glycan processing"/>
    <property type="evidence" value="ECO:0007669"/>
    <property type="project" value="TreeGrafter"/>
</dbReference>
<accession>A0A5B0R307</accession>
<proteinExistence type="predicted"/>
<dbReference type="AlphaFoldDB" id="A0A5B0R307"/>
<comment type="caution">
    <text evidence="6">The sequence shown here is derived from an EMBL/GenBank/DDBJ whole genome shotgun (WGS) entry which is preliminary data.</text>
</comment>
<dbReference type="PANTHER" id="PTHR22762">
    <property type="entry name" value="ALPHA-GLUCOSIDASE"/>
    <property type="match status" value="1"/>
</dbReference>
<dbReference type="OrthoDB" id="3237269at2759"/>
<dbReference type="PANTHER" id="PTHR22762:SF54">
    <property type="entry name" value="BCDNA.GH04962"/>
    <property type="match status" value="1"/>
</dbReference>
<keyword evidence="2" id="KW-0378">Hydrolase</keyword>
<feature type="region of interest" description="Disordered" evidence="5">
    <location>
        <begin position="1"/>
        <end position="20"/>
    </location>
</feature>
<keyword evidence="3" id="KW-0325">Glycoprotein</keyword>
<dbReference type="EMBL" id="VSWC01000001">
    <property type="protein sequence ID" value="KAA1119799.1"/>
    <property type="molecule type" value="Genomic_DNA"/>
</dbReference>
<evidence type="ECO:0000313" key="6">
    <source>
        <dbReference type="EMBL" id="KAA1119799.1"/>
    </source>
</evidence>
<evidence type="ECO:0000256" key="5">
    <source>
        <dbReference type="SAM" id="MobiDB-lite"/>
    </source>
</evidence>
<keyword evidence="7" id="KW-1185">Reference proteome</keyword>
<organism evidence="6 7">
    <name type="scientific">Puccinia graminis f. sp. tritici</name>
    <dbReference type="NCBI Taxonomy" id="56615"/>
    <lineage>
        <taxon>Eukaryota</taxon>
        <taxon>Fungi</taxon>
        <taxon>Dikarya</taxon>
        <taxon>Basidiomycota</taxon>
        <taxon>Pucciniomycotina</taxon>
        <taxon>Pucciniomycetes</taxon>
        <taxon>Pucciniales</taxon>
        <taxon>Pucciniaceae</taxon>
        <taxon>Puccinia</taxon>
    </lineage>
</organism>
<keyword evidence="4" id="KW-0326">Glycosidase</keyword>
<keyword evidence="1" id="KW-0732">Signal</keyword>
<sequence>MSSSPLSLTTTRSSPGSAPAEAYTDPYRLWKLDVIEYEAYSEMASCYGAIPKIKAPSGGLDGGCVLAESGGDNERETRGELAGAPGRASSCGGGVSDEGPITGTSTETYSMSQSGILELFLFLGPSSAEIFTSFAALVGTTILPPYFSNAYHQCHRVLGEKDRERALGGQWEEAHPSEQPITRLLQTDTYPLAPPYGQKFKRVWISAK</sequence>
<dbReference type="GO" id="GO:0017177">
    <property type="term" value="C:glucosidase II complex"/>
    <property type="evidence" value="ECO:0007669"/>
    <property type="project" value="TreeGrafter"/>
</dbReference>
<evidence type="ECO:0000256" key="3">
    <source>
        <dbReference type="ARBA" id="ARBA00023180"/>
    </source>
</evidence>
<dbReference type="GO" id="GO:0090599">
    <property type="term" value="F:alpha-glucosidase activity"/>
    <property type="evidence" value="ECO:0007669"/>
    <property type="project" value="TreeGrafter"/>
</dbReference>
<evidence type="ECO:0000256" key="2">
    <source>
        <dbReference type="ARBA" id="ARBA00022801"/>
    </source>
</evidence>
<evidence type="ECO:0000256" key="1">
    <source>
        <dbReference type="ARBA" id="ARBA00022729"/>
    </source>
</evidence>
<gene>
    <name evidence="6" type="ORF">PGT21_034271</name>
</gene>